<proteinExistence type="predicted"/>
<dbReference type="EMBL" id="VIEB01020006">
    <property type="protein sequence ID" value="TQD68560.1"/>
    <property type="molecule type" value="Genomic_DNA"/>
</dbReference>
<organism evidence="1 2">
    <name type="scientific">Malus baccata</name>
    <name type="common">Siberian crab apple</name>
    <name type="synonym">Pyrus baccata</name>
    <dbReference type="NCBI Taxonomy" id="106549"/>
    <lineage>
        <taxon>Eukaryota</taxon>
        <taxon>Viridiplantae</taxon>
        <taxon>Streptophyta</taxon>
        <taxon>Embryophyta</taxon>
        <taxon>Tracheophyta</taxon>
        <taxon>Spermatophyta</taxon>
        <taxon>Magnoliopsida</taxon>
        <taxon>eudicotyledons</taxon>
        <taxon>Gunneridae</taxon>
        <taxon>Pentapetalae</taxon>
        <taxon>rosids</taxon>
        <taxon>fabids</taxon>
        <taxon>Rosales</taxon>
        <taxon>Rosaceae</taxon>
        <taxon>Amygdaloideae</taxon>
        <taxon>Maleae</taxon>
        <taxon>Malus</taxon>
    </lineage>
</organism>
<dbReference type="Proteomes" id="UP000315295">
    <property type="component" value="Unassembled WGS sequence"/>
</dbReference>
<accession>A0A540K2P7</accession>
<reference evidence="1 2" key="1">
    <citation type="journal article" date="2019" name="G3 (Bethesda)">
        <title>Sequencing of a Wild Apple (Malus baccata) Genome Unravels the Differences Between Cultivated and Wild Apple Species Regarding Disease Resistance and Cold Tolerance.</title>
        <authorList>
            <person name="Chen X."/>
        </authorList>
    </citation>
    <scope>NUCLEOTIDE SEQUENCE [LARGE SCALE GENOMIC DNA]</scope>
    <source>
        <strain evidence="2">cv. Shandingzi</strain>
        <tissue evidence="1">Leaves</tissue>
    </source>
</reference>
<dbReference type="STRING" id="106549.A0A540K2P7"/>
<dbReference type="AlphaFoldDB" id="A0A540K2P7"/>
<protein>
    <submittedName>
        <fullName evidence="1">Uncharacterized protein</fullName>
    </submittedName>
</protein>
<sequence>MLLPGIFLFIVDRYLRFLQSYQRARLVLARVLPCGTIELNFAKTQGNYSSLNILISTL</sequence>
<comment type="caution">
    <text evidence="1">The sequence shown here is derived from an EMBL/GenBank/DDBJ whole genome shotgun (WGS) entry which is preliminary data.</text>
</comment>
<evidence type="ECO:0000313" key="2">
    <source>
        <dbReference type="Proteomes" id="UP000315295"/>
    </source>
</evidence>
<gene>
    <name evidence="1" type="ORF">C1H46_045907</name>
</gene>
<name>A0A540K2P7_MALBA</name>
<evidence type="ECO:0000313" key="1">
    <source>
        <dbReference type="EMBL" id="TQD68560.1"/>
    </source>
</evidence>
<keyword evidence="2" id="KW-1185">Reference proteome</keyword>